<evidence type="ECO:0000259" key="3">
    <source>
        <dbReference type="PROSITE" id="PS50110"/>
    </source>
</evidence>
<dbReference type="Gene3D" id="3.40.50.2300">
    <property type="match status" value="1"/>
</dbReference>
<dbReference type="InterPro" id="IPR050595">
    <property type="entry name" value="Bact_response_regulator"/>
</dbReference>
<dbReference type="Proteomes" id="UP000184207">
    <property type="component" value="Unassembled WGS sequence"/>
</dbReference>
<evidence type="ECO:0000313" key="4">
    <source>
        <dbReference type="EMBL" id="SHN64665.1"/>
    </source>
</evidence>
<dbReference type="STRING" id="1121883.SAMN02745226_01440"/>
<dbReference type="OrthoDB" id="9790669at2"/>
<keyword evidence="5" id="KW-1185">Reference proteome</keyword>
<dbReference type="PANTHER" id="PTHR44591">
    <property type="entry name" value="STRESS RESPONSE REGULATOR PROTEIN 1"/>
    <property type="match status" value="1"/>
</dbReference>
<evidence type="ECO:0000313" key="5">
    <source>
        <dbReference type="Proteomes" id="UP000184207"/>
    </source>
</evidence>
<dbReference type="InterPro" id="IPR011006">
    <property type="entry name" value="CheY-like_superfamily"/>
</dbReference>
<feature type="modified residue" description="4-aspartylphosphate" evidence="2">
    <location>
        <position position="57"/>
    </location>
</feature>
<reference evidence="5" key="1">
    <citation type="submission" date="2016-12" db="EMBL/GenBank/DDBJ databases">
        <authorList>
            <person name="Varghese N."/>
            <person name="Submissions S."/>
        </authorList>
    </citation>
    <scope>NUCLEOTIDE SEQUENCE [LARGE SCALE GENOMIC DNA]</scope>
    <source>
        <strain evidence="5">DSM 13020</strain>
    </source>
</reference>
<dbReference type="GO" id="GO:0000160">
    <property type="term" value="P:phosphorelay signal transduction system"/>
    <property type="evidence" value="ECO:0007669"/>
    <property type="project" value="InterPro"/>
</dbReference>
<name>A0A1M7T1K3_FERGO</name>
<feature type="domain" description="Response regulatory" evidence="3">
    <location>
        <begin position="4"/>
        <end position="105"/>
    </location>
</feature>
<evidence type="ECO:0000256" key="1">
    <source>
        <dbReference type="ARBA" id="ARBA00022553"/>
    </source>
</evidence>
<gene>
    <name evidence="4" type="ORF">SAMN02745226_01440</name>
</gene>
<sequence length="105" mass="11813">MSSKILIVDDSKTTRNYLAHILRFAGYEVLEAVDGSQAIEILVSHPQNSSIRCIITDINMPVLDGITMIKRIRKELSLNLPIIVVTTVDERNEQRVARNLVQVPT</sequence>
<organism evidence="4 5">
    <name type="scientific">Fervidobacterium gondwanense DSM 13020</name>
    <dbReference type="NCBI Taxonomy" id="1121883"/>
    <lineage>
        <taxon>Bacteria</taxon>
        <taxon>Thermotogati</taxon>
        <taxon>Thermotogota</taxon>
        <taxon>Thermotogae</taxon>
        <taxon>Thermotogales</taxon>
        <taxon>Fervidobacteriaceae</taxon>
        <taxon>Fervidobacterium</taxon>
    </lineage>
</organism>
<proteinExistence type="predicted"/>
<dbReference type="SUPFAM" id="SSF52172">
    <property type="entry name" value="CheY-like"/>
    <property type="match status" value="1"/>
</dbReference>
<dbReference type="PROSITE" id="PS50110">
    <property type="entry name" value="RESPONSE_REGULATORY"/>
    <property type="match status" value="1"/>
</dbReference>
<evidence type="ECO:0000256" key="2">
    <source>
        <dbReference type="PROSITE-ProRule" id="PRU00169"/>
    </source>
</evidence>
<accession>A0A1M7T1K3</accession>
<dbReference type="Pfam" id="PF00072">
    <property type="entry name" value="Response_reg"/>
    <property type="match status" value="1"/>
</dbReference>
<dbReference type="PANTHER" id="PTHR44591:SF3">
    <property type="entry name" value="RESPONSE REGULATORY DOMAIN-CONTAINING PROTEIN"/>
    <property type="match status" value="1"/>
</dbReference>
<dbReference type="SMART" id="SM00448">
    <property type="entry name" value="REC"/>
    <property type="match status" value="1"/>
</dbReference>
<protein>
    <submittedName>
        <fullName evidence="4">Two-component system, chemotaxis family, response regulator CheY</fullName>
    </submittedName>
</protein>
<dbReference type="AlphaFoldDB" id="A0A1M7T1K3"/>
<dbReference type="EMBL" id="FRDJ01000008">
    <property type="protein sequence ID" value="SHN64665.1"/>
    <property type="molecule type" value="Genomic_DNA"/>
</dbReference>
<keyword evidence="1 2" id="KW-0597">Phosphoprotein</keyword>
<dbReference type="InterPro" id="IPR001789">
    <property type="entry name" value="Sig_transdc_resp-reg_receiver"/>
</dbReference>
<dbReference type="RefSeq" id="WP_084634398.1">
    <property type="nucleotide sequence ID" value="NZ_FRDJ01000008.1"/>
</dbReference>